<organism evidence="1 2">
    <name type="scientific">Mycobacterium asiaticum</name>
    <dbReference type="NCBI Taxonomy" id="1790"/>
    <lineage>
        <taxon>Bacteria</taxon>
        <taxon>Bacillati</taxon>
        <taxon>Actinomycetota</taxon>
        <taxon>Actinomycetes</taxon>
        <taxon>Mycobacteriales</taxon>
        <taxon>Mycobacteriaceae</taxon>
        <taxon>Mycobacterium</taxon>
    </lineage>
</organism>
<reference evidence="1 2" key="1">
    <citation type="submission" date="2016-06" db="EMBL/GenBank/DDBJ databases">
        <authorList>
            <person name="Kjaerup R.B."/>
            <person name="Dalgaard T.S."/>
            <person name="Juul-Madsen H.R."/>
        </authorList>
    </citation>
    <scope>NUCLEOTIDE SEQUENCE [LARGE SCALE GENOMIC DNA]</scope>
    <source>
        <strain evidence="1 2">1165133.8</strain>
    </source>
</reference>
<evidence type="ECO:0000313" key="1">
    <source>
        <dbReference type="EMBL" id="OBK29531.1"/>
    </source>
</evidence>
<comment type="caution">
    <text evidence="1">The sequence shown here is derived from an EMBL/GenBank/DDBJ whole genome shotgun (WGS) entry which is preliminary data.</text>
</comment>
<dbReference type="EMBL" id="LZLS01000050">
    <property type="protein sequence ID" value="OBK29531.1"/>
    <property type="molecule type" value="Genomic_DNA"/>
</dbReference>
<gene>
    <name evidence="1" type="ORF">A5634_18155</name>
</gene>
<accession>A0A1A3P5T4</accession>
<protein>
    <submittedName>
        <fullName evidence="1">Uncharacterized protein</fullName>
    </submittedName>
</protein>
<dbReference type="Proteomes" id="UP000093928">
    <property type="component" value="Unassembled WGS sequence"/>
</dbReference>
<name>A0A1A3P5T4_MYCAS</name>
<evidence type="ECO:0000313" key="2">
    <source>
        <dbReference type="Proteomes" id="UP000093928"/>
    </source>
</evidence>
<proteinExistence type="predicted"/>
<dbReference type="AlphaFoldDB" id="A0A1A3P5T4"/>
<dbReference type="RefSeq" id="WP_065143090.1">
    <property type="nucleotide sequence ID" value="NZ_LZLS01000050.1"/>
</dbReference>
<sequence length="60" mass="6424">MSAEVQRLPASTWADVVPGGHIVIAFVTEQCSSSVLYLTRDNAAKLGQRLLALAETVELP</sequence>